<evidence type="ECO:0000313" key="1">
    <source>
        <dbReference type="EMBL" id="KKA06093.1"/>
    </source>
</evidence>
<reference evidence="1 2" key="1">
    <citation type="submission" date="2015-03" db="EMBL/GenBank/DDBJ databases">
        <title>Pseudomonas fluorescens 1855-344 Genome sequencing and assembly.</title>
        <authorList>
            <person name="Eng W.W.H."/>
            <person name="Gan H.M."/>
            <person name="Savka M.A."/>
        </authorList>
    </citation>
    <scope>NUCLEOTIDE SEQUENCE [LARGE SCALE GENOMIC DNA]</scope>
    <source>
        <strain evidence="1 2">1855-344</strain>
    </source>
</reference>
<organism evidence="1 2">
    <name type="scientific">Pseudomonas kilonensis</name>
    <dbReference type="NCBI Taxonomy" id="132476"/>
    <lineage>
        <taxon>Bacteria</taxon>
        <taxon>Pseudomonadati</taxon>
        <taxon>Pseudomonadota</taxon>
        <taxon>Gammaproteobacteria</taxon>
        <taxon>Pseudomonadales</taxon>
        <taxon>Pseudomonadaceae</taxon>
        <taxon>Pseudomonas</taxon>
    </lineage>
</organism>
<evidence type="ECO:0000313" key="2">
    <source>
        <dbReference type="Proteomes" id="UP000033662"/>
    </source>
</evidence>
<evidence type="ECO:0008006" key="3">
    <source>
        <dbReference type="Google" id="ProtNLM"/>
    </source>
</evidence>
<sequence>MRNFMTDGGAGICLLIIGHVHAAEVTCPAATLIHGTTETVEIQGDREWQSQDLGQEANPAVQQFNDAEFAIHEPDEDEQVPRRVTITCNYGENNLTLDYLDVQEPASLPWSGNHYASRDTHSCRPVNTDYFSLRF</sequence>
<proteinExistence type="predicted"/>
<gene>
    <name evidence="1" type="ORF">VP02_19370</name>
</gene>
<dbReference type="AlphaFoldDB" id="A0A0F4XL84"/>
<accession>A0A0F4XL84</accession>
<dbReference type="PATRIC" id="fig|132476.4.peg.2501"/>
<dbReference type="EMBL" id="JZXC01000020">
    <property type="protein sequence ID" value="KKA06093.1"/>
    <property type="molecule type" value="Genomic_DNA"/>
</dbReference>
<dbReference type="Proteomes" id="UP000033662">
    <property type="component" value="Unassembled WGS sequence"/>
</dbReference>
<comment type="caution">
    <text evidence="1">The sequence shown here is derived from an EMBL/GenBank/DDBJ whole genome shotgun (WGS) entry which is preliminary data.</text>
</comment>
<name>A0A0F4XL84_9PSED</name>
<protein>
    <recommendedName>
        <fullName evidence="3">DUF3757 domain-containing protein</fullName>
    </recommendedName>
</protein>